<proteinExistence type="predicted"/>
<organism evidence="1 2">
    <name type="scientific">Phaseolus angularis</name>
    <name type="common">Azuki bean</name>
    <name type="synonym">Vigna angularis</name>
    <dbReference type="NCBI Taxonomy" id="3914"/>
    <lineage>
        <taxon>Eukaryota</taxon>
        <taxon>Viridiplantae</taxon>
        <taxon>Streptophyta</taxon>
        <taxon>Embryophyta</taxon>
        <taxon>Tracheophyta</taxon>
        <taxon>Spermatophyta</taxon>
        <taxon>Magnoliopsida</taxon>
        <taxon>eudicotyledons</taxon>
        <taxon>Gunneridae</taxon>
        <taxon>Pentapetalae</taxon>
        <taxon>rosids</taxon>
        <taxon>fabids</taxon>
        <taxon>Fabales</taxon>
        <taxon>Fabaceae</taxon>
        <taxon>Papilionoideae</taxon>
        <taxon>50 kb inversion clade</taxon>
        <taxon>NPAAA clade</taxon>
        <taxon>indigoferoid/millettioid clade</taxon>
        <taxon>Phaseoleae</taxon>
        <taxon>Vigna</taxon>
    </lineage>
</organism>
<name>A0A8T0JLD4_PHAAN</name>
<evidence type="ECO:0000313" key="1">
    <source>
        <dbReference type="EMBL" id="KAG2376728.1"/>
    </source>
</evidence>
<dbReference type="Proteomes" id="UP000743370">
    <property type="component" value="Unassembled WGS sequence"/>
</dbReference>
<dbReference type="EMBL" id="JABFOF010000010">
    <property type="protein sequence ID" value="KAG2376728.1"/>
    <property type="molecule type" value="Genomic_DNA"/>
</dbReference>
<dbReference type="AlphaFoldDB" id="A0A8T0JLD4"/>
<protein>
    <submittedName>
        <fullName evidence="1">TORTIFOLIA1-like protein</fullName>
    </submittedName>
</protein>
<reference evidence="1 2" key="1">
    <citation type="submission" date="2020-05" db="EMBL/GenBank/DDBJ databases">
        <title>Vigna angularis (adzuki bean) Var. LongXiaoDou No. 4 denovo assembly.</title>
        <authorList>
            <person name="Xiang H."/>
        </authorList>
    </citation>
    <scope>NUCLEOTIDE SEQUENCE [LARGE SCALE GENOMIC DNA]</scope>
    <source>
        <tissue evidence="1">Leaf</tissue>
    </source>
</reference>
<gene>
    <name evidence="1" type="ORF">HKW66_Vig0243580</name>
</gene>
<sequence>MNSLESRVHGLEMALDEISYDLAVSSGRFSYTDVTDDTCCKLPGTDFLSSKFWKKTEGRYTTSKFSLGNIASTNGVHNGTTNRDGGHLYREQKMNSRNISKVYEDDEGKAGPRLLW</sequence>
<accession>A0A8T0JLD4</accession>
<evidence type="ECO:0000313" key="2">
    <source>
        <dbReference type="Proteomes" id="UP000743370"/>
    </source>
</evidence>
<comment type="caution">
    <text evidence="1">The sequence shown here is derived from an EMBL/GenBank/DDBJ whole genome shotgun (WGS) entry which is preliminary data.</text>
</comment>